<name>A0A9W9D8F3_9PLEO</name>
<evidence type="ECO:0000256" key="1">
    <source>
        <dbReference type="SAM" id="MobiDB-lite"/>
    </source>
</evidence>
<feature type="compositionally biased region" description="Basic and acidic residues" evidence="1">
    <location>
        <begin position="361"/>
        <end position="377"/>
    </location>
</feature>
<feature type="region of interest" description="Disordered" evidence="1">
    <location>
        <begin position="143"/>
        <end position="441"/>
    </location>
</feature>
<evidence type="ECO:0000259" key="2">
    <source>
        <dbReference type="Pfam" id="PF05205"/>
    </source>
</evidence>
<feature type="compositionally biased region" description="Basic and acidic residues" evidence="1">
    <location>
        <begin position="332"/>
        <end position="349"/>
    </location>
</feature>
<keyword evidence="4" id="KW-1185">Reference proteome</keyword>
<accession>A0A9W9D8F3</accession>
<dbReference type="PANTHER" id="PTHR28034:SF1">
    <property type="entry name" value="NUCLEOMORPHIN"/>
    <property type="match status" value="1"/>
</dbReference>
<dbReference type="PANTHER" id="PTHR28034">
    <property type="entry name" value="SET1 COMPLEX COMPONENT SHG1"/>
    <property type="match status" value="1"/>
</dbReference>
<dbReference type="AlphaFoldDB" id="A0A9W9D8F3"/>
<gene>
    <name evidence="3" type="ORF">N0V91_004293</name>
</gene>
<proteinExistence type="predicted"/>
<evidence type="ECO:0000313" key="4">
    <source>
        <dbReference type="Proteomes" id="UP001140510"/>
    </source>
</evidence>
<dbReference type="InterPro" id="IPR055264">
    <property type="entry name" value="BOD1/SHG1_dom"/>
</dbReference>
<reference evidence="3" key="1">
    <citation type="submission" date="2022-10" db="EMBL/GenBank/DDBJ databases">
        <title>Tapping the CABI collections for fungal endophytes: first genome assemblies for Collariella, Neodidymelliopsis, Ascochyta clinopodiicola, Didymella pomorum, Didymosphaeria variabile, Neocosmospora piperis and Neocucurbitaria cava.</title>
        <authorList>
            <person name="Hill R."/>
        </authorList>
    </citation>
    <scope>NUCLEOTIDE SEQUENCE</scope>
    <source>
        <strain evidence="3">IMI 355091</strain>
    </source>
</reference>
<organism evidence="3 4">
    <name type="scientific">Didymella pomorum</name>
    <dbReference type="NCBI Taxonomy" id="749634"/>
    <lineage>
        <taxon>Eukaryota</taxon>
        <taxon>Fungi</taxon>
        <taxon>Dikarya</taxon>
        <taxon>Ascomycota</taxon>
        <taxon>Pezizomycotina</taxon>
        <taxon>Dothideomycetes</taxon>
        <taxon>Pleosporomycetidae</taxon>
        <taxon>Pleosporales</taxon>
        <taxon>Pleosporineae</taxon>
        <taxon>Didymellaceae</taxon>
        <taxon>Didymella</taxon>
    </lineage>
</organism>
<feature type="compositionally biased region" description="Pro residues" evidence="1">
    <location>
        <begin position="418"/>
        <end position="431"/>
    </location>
</feature>
<dbReference type="OrthoDB" id="5579731at2759"/>
<sequence length="737" mass="82043">MAEVGRKRALDGDAPAAPRKKLRPSELPLSQAQRNDIDNLAHTFRKKGHYDSIRKDLLAQFEASPAKADLLTALEELVDRETDRDPSLLSKTSTLAATLIEGAGERSGIYGKITQTVNTLLDKLIEEQGLPKMREHRIQEVGAEVAAEEEKRGSKTEEQWQQESEARRLEREAKHEQEREQERERERAEKAKQEERKRRRKEEEEAREKKRQEEKEERRKAREAQQKEDEERRRKKRERIEKEEEEERARIKKEREEHEATREARLKKIREEDREREKRIEAELAQSRSARSRGGRARSRTRSRSRDRDRGRDRDRERDRDRDRRRSRSRTRSRERTRSVRPEDIKVDDDLALQLLLQESEEMKKSRQRPTLERSESLEPPLKKAHPPGMLKPRDPVAARLAKLDSKPHSPAAKSPSKEPPTPTTPAPPKAPVRGNAAEHDQGRAAVVWIGEALSSRTTAAHAVTTTDDHRDLVMTADGETATTAMTDAGVALEMATLAVASLEYHAVPSDEMTATVKPLAPDPATPAGGAITHVQEVPRPSIATYHAANGATTATATASAQIVVTAKEMTAEIANGMIVGAPAMPAVNVRAAFVPESTTAGTHETAARVRVGTLGTQSEGAGSRTLTAMCLAVVATRIVKMTESGMIRSELGREAGAEAEIEREIESGTGTVTGTEMIATETTAAVRTTATETPDGVAVDRGVGTVVAEDVDSIALQMHLYSVGQSLYHYFPAFLR</sequence>
<feature type="domain" description="BOD1/SHG1" evidence="2">
    <location>
        <begin position="40"/>
        <end position="141"/>
    </location>
</feature>
<protein>
    <recommendedName>
        <fullName evidence="2">BOD1/SHG1 domain-containing protein</fullName>
    </recommendedName>
</protein>
<feature type="compositionally biased region" description="Basic and acidic residues" evidence="1">
    <location>
        <begin position="304"/>
        <end position="324"/>
    </location>
</feature>
<feature type="compositionally biased region" description="Basic residues" evidence="1">
    <location>
        <begin position="290"/>
        <end position="303"/>
    </location>
</feature>
<evidence type="ECO:0000313" key="3">
    <source>
        <dbReference type="EMBL" id="KAJ4406863.1"/>
    </source>
</evidence>
<feature type="compositionally biased region" description="Basic and acidic residues" evidence="1">
    <location>
        <begin position="148"/>
        <end position="282"/>
    </location>
</feature>
<feature type="compositionally biased region" description="Basic and acidic residues" evidence="1">
    <location>
        <begin position="1"/>
        <end position="11"/>
    </location>
</feature>
<feature type="region of interest" description="Disordered" evidence="1">
    <location>
        <begin position="1"/>
        <end position="36"/>
    </location>
</feature>
<feature type="compositionally biased region" description="Basic and acidic residues" evidence="1">
    <location>
        <begin position="392"/>
        <end position="408"/>
    </location>
</feature>
<dbReference type="Pfam" id="PF05205">
    <property type="entry name" value="COMPASS-Shg1"/>
    <property type="match status" value="1"/>
</dbReference>
<comment type="caution">
    <text evidence="3">The sequence shown here is derived from an EMBL/GenBank/DDBJ whole genome shotgun (WGS) entry which is preliminary data.</text>
</comment>
<dbReference type="Proteomes" id="UP001140510">
    <property type="component" value="Unassembled WGS sequence"/>
</dbReference>
<dbReference type="EMBL" id="JAPEVA010000024">
    <property type="protein sequence ID" value="KAJ4406863.1"/>
    <property type="molecule type" value="Genomic_DNA"/>
</dbReference>